<keyword evidence="4" id="KW-0472">Membrane</keyword>
<comment type="subcellular location">
    <subcellularLocation>
        <location evidence="1">Cell membrane</location>
    </subcellularLocation>
</comment>
<dbReference type="AlphaFoldDB" id="A0A2Z5IR63"/>
<dbReference type="PANTHER" id="PTHR34296">
    <property type="entry name" value="TRANSCRIPTIONAL ACTIVATOR PROTEIN MED"/>
    <property type="match status" value="1"/>
</dbReference>
<evidence type="ECO:0000256" key="3">
    <source>
        <dbReference type="ARBA" id="ARBA00022729"/>
    </source>
</evidence>
<dbReference type="InterPro" id="IPR050957">
    <property type="entry name" value="BMP_lipoprotein"/>
</dbReference>
<evidence type="ECO:0000259" key="7">
    <source>
        <dbReference type="Pfam" id="PF02608"/>
    </source>
</evidence>
<evidence type="ECO:0000256" key="1">
    <source>
        <dbReference type="ARBA" id="ARBA00004236"/>
    </source>
</evidence>
<dbReference type="InterPro" id="IPR008107">
    <property type="entry name" value="Mycoplasma_p48"/>
</dbReference>
<keyword evidence="2" id="KW-1003">Cell membrane</keyword>
<dbReference type="Pfam" id="PF02608">
    <property type="entry name" value="Bmp"/>
    <property type="match status" value="1"/>
</dbReference>
<sequence>MKKNRKLILGMVISVMAIAPIAASCGFGGTDTSGSYAKTDAANIRELVKTKDAEVQAAIEANTTKKLDIVLLTAGGKVNDLSFNQSVWEAISQHSVQTKNNTSSYIEPADDAAVTKSYDELISGQKNVWVLTGFQHSYLFKNWLLNANGRNLDALANSNAVVVGVDWILDKLTPEQQEKLKGKIITLNYKTEESGWIAGYAAADFLAKKYPDASDRAKRGIATFGGHPGKGVTDFITGFLGGIKHFNSEQGNNGKKALITSKPIVTDTNFSTQDTSKVTLVQNITTNGNPAIILPVAGPFTNTVEQSITSRNTDQSIIGVDTDQSMTFSEDKRKLFFTSIEKRIGATIYRVLTDLFIQKANSDIISNFNTTKKIEGVKLGYWDGFVSLSPTTKEGNDKEFATTSLQEAKNKFESIVPKAQKDNASALLGIKEMVDVAPEGKTVKEVNEGVLNALIAEINA</sequence>
<keyword evidence="3 6" id="KW-0732">Signal</keyword>
<evidence type="ECO:0000313" key="8">
    <source>
        <dbReference type="EMBL" id="AXE60901.1"/>
    </source>
</evidence>
<keyword evidence="5 8" id="KW-0449">Lipoprotein</keyword>
<dbReference type="Gene3D" id="3.40.50.2300">
    <property type="match status" value="1"/>
</dbReference>
<evidence type="ECO:0000256" key="5">
    <source>
        <dbReference type="ARBA" id="ARBA00023288"/>
    </source>
</evidence>
<feature type="signal peptide" evidence="6">
    <location>
        <begin position="1"/>
        <end position="22"/>
    </location>
</feature>
<dbReference type="RefSeq" id="WP_114191002.1">
    <property type="nucleotide sequence ID" value="NZ_CP029295.1"/>
</dbReference>
<keyword evidence="9" id="KW-1185">Reference proteome</keyword>
<evidence type="ECO:0000256" key="6">
    <source>
        <dbReference type="SAM" id="SignalP"/>
    </source>
</evidence>
<dbReference type="GO" id="GO:0005886">
    <property type="term" value="C:plasma membrane"/>
    <property type="evidence" value="ECO:0007669"/>
    <property type="project" value="UniProtKB-SubCell"/>
</dbReference>
<feature type="chain" id="PRO_5016258446" evidence="6">
    <location>
        <begin position="23"/>
        <end position="460"/>
    </location>
</feature>
<feature type="domain" description="ABC transporter substrate-binding protein PnrA-like" evidence="7">
    <location>
        <begin position="71"/>
        <end position="353"/>
    </location>
</feature>
<dbReference type="PANTHER" id="PTHR34296:SF2">
    <property type="entry name" value="ABC TRANSPORTER GUANOSINE-BINDING PROTEIN NUPN"/>
    <property type="match status" value="1"/>
</dbReference>
<organism evidence="8 9">
    <name type="scientific">[Mycoplasma] phocae</name>
    <dbReference type="NCBI Taxonomy" id="142651"/>
    <lineage>
        <taxon>Bacteria</taxon>
        <taxon>Bacillati</taxon>
        <taxon>Mycoplasmatota</taxon>
        <taxon>Mycoplasmoidales</taxon>
        <taxon>Metamycoplasmataceae</taxon>
        <taxon>Metamycoplasma</taxon>
    </lineage>
</organism>
<gene>
    <name evidence="8" type="ORF">DA803_02240</name>
</gene>
<dbReference type="OrthoDB" id="9769871at2"/>
<dbReference type="PROSITE" id="PS51257">
    <property type="entry name" value="PROKAR_LIPOPROTEIN"/>
    <property type="match status" value="1"/>
</dbReference>
<evidence type="ECO:0000313" key="9">
    <source>
        <dbReference type="Proteomes" id="UP000252477"/>
    </source>
</evidence>
<dbReference type="EMBL" id="CP029295">
    <property type="protein sequence ID" value="AXE60901.1"/>
    <property type="molecule type" value="Genomic_DNA"/>
</dbReference>
<name>A0A2Z5IR63_9BACT</name>
<evidence type="ECO:0000256" key="2">
    <source>
        <dbReference type="ARBA" id="ARBA00022475"/>
    </source>
</evidence>
<dbReference type="KEGG" id="mpho:DA803_02240"/>
<accession>A0A2Z5IR63</accession>
<evidence type="ECO:0000256" key="4">
    <source>
        <dbReference type="ARBA" id="ARBA00023136"/>
    </source>
</evidence>
<dbReference type="PRINTS" id="PR01733">
    <property type="entry name" value="LIPPROTEIN48"/>
</dbReference>
<reference evidence="8 9" key="1">
    <citation type="submission" date="2018-05" db="EMBL/GenBank/DDBJ databases">
        <title>Annotation of the Mycoplasma phocidae genome.</title>
        <authorList>
            <person name="Brown D.R."/>
            <person name="Kutish G.F."/>
            <person name="Frasca S.Jr."/>
        </authorList>
    </citation>
    <scope>NUCLEOTIDE SEQUENCE [LARGE SCALE GENOMIC DNA]</scope>
    <source>
        <strain evidence="8 9">105</strain>
    </source>
</reference>
<dbReference type="InterPro" id="IPR003760">
    <property type="entry name" value="PnrA-like"/>
</dbReference>
<protein>
    <submittedName>
        <fullName evidence="8">ABC transporter xylose-binding lipoprotein</fullName>
    </submittedName>
</protein>
<proteinExistence type="predicted"/>
<dbReference type="Proteomes" id="UP000252477">
    <property type="component" value="Chromosome"/>
</dbReference>